<proteinExistence type="predicted"/>
<dbReference type="EMBL" id="JACHGY010000001">
    <property type="protein sequence ID" value="MBB6429869.1"/>
    <property type="molecule type" value="Genomic_DNA"/>
</dbReference>
<dbReference type="SUPFAM" id="SSF53850">
    <property type="entry name" value="Periplasmic binding protein-like II"/>
    <property type="match status" value="1"/>
</dbReference>
<dbReference type="AlphaFoldDB" id="A0A7X0LKH8"/>
<accession>A0A7X0LKH8</accession>
<dbReference type="RefSeq" id="WP_184677429.1">
    <property type="nucleotide sequence ID" value="NZ_JACHGY010000001.1"/>
</dbReference>
<keyword evidence="2" id="KW-1185">Reference proteome</keyword>
<evidence type="ECO:0000313" key="1">
    <source>
        <dbReference type="EMBL" id="MBB6429869.1"/>
    </source>
</evidence>
<dbReference type="InterPro" id="IPR050490">
    <property type="entry name" value="Bact_solute-bd_prot1"/>
</dbReference>
<dbReference type="Gene3D" id="3.40.190.10">
    <property type="entry name" value="Periplasmic binding protein-like II"/>
    <property type="match status" value="1"/>
</dbReference>
<organism evidence="1 2">
    <name type="scientific">Algisphaera agarilytica</name>
    <dbReference type="NCBI Taxonomy" id="1385975"/>
    <lineage>
        <taxon>Bacteria</taxon>
        <taxon>Pseudomonadati</taxon>
        <taxon>Planctomycetota</taxon>
        <taxon>Phycisphaerae</taxon>
        <taxon>Phycisphaerales</taxon>
        <taxon>Phycisphaeraceae</taxon>
        <taxon>Algisphaera</taxon>
    </lineage>
</organism>
<dbReference type="PANTHER" id="PTHR43649:SF12">
    <property type="entry name" value="DIACETYLCHITOBIOSE BINDING PROTEIN DASA"/>
    <property type="match status" value="1"/>
</dbReference>
<evidence type="ECO:0000313" key="2">
    <source>
        <dbReference type="Proteomes" id="UP000541810"/>
    </source>
</evidence>
<gene>
    <name evidence="1" type="ORF">HNQ40_001675</name>
</gene>
<comment type="caution">
    <text evidence="1">The sequence shown here is derived from an EMBL/GenBank/DDBJ whole genome shotgun (WGS) entry which is preliminary data.</text>
</comment>
<dbReference type="PANTHER" id="PTHR43649">
    <property type="entry name" value="ARABINOSE-BINDING PROTEIN-RELATED"/>
    <property type="match status" value="1"/>
</dbReference>
<name>A0A7X0LKH8_9BACT</name>
<sequence>MISSVVVLALPIQEREGLEFWTFARPHQLMYEPVSDRWTQEGQDLPDVNIFLLDGMALERRTINGFWAGTPLADLIEIEGGTFYKYVTGPIEDVGFVDLTDRLHDEGIYDIINPPSFSPWTSRGRIFGIPHDVHPVLLAYRADIVEDELGIDVSDIETWDDFARIMGKAIKDLDGDGKPDRYPINFWFNDGDALEVLMLQAGGGTFDSEDNIIISSEANAKVLATAVHWCFGEGRIAIDAPDFDAGGNQLKIEGKVVCAIMPDWLAGIWKSDLPQLSGKVKLMPLPAWEPGGRRTSVRGGTMLGFPKAAVEKGTFDDAWEYGKYLYLSEEVARKLFEASTIISPVTKYWDRPFYHQPDPFFMGQPSGSLFIEQAPHVPLRPSHPFRVIARSEIGQVANELRDYADRNNDYTVEGLLPEARRLLAEAQQRLIKQMQRNVFLRPAEEAEVTP</sequence>
<dbReference type="Proteomes" id="UP000541810">
    <property type="component" value="Unassembled WGS sequence"/>
</dbReference>
<protein>
    <submittedName>
        <fullName evidence="1">Arabinosaccharide transport system substrate-binding protein</fullName>
    </submittedName>
</protein>
<reference evidence="1 2" key="1">
    <citation type="submission" date="2020-08" db="EMBL/GenBank/DDBJ databases">
        <title>Genomic Encyclopedia of Type Strains, Phase IV (KMG-IV): sequencing the most valuable type-strain genomes for metagenomic binning, comparative biology and taxonomic classification.</title>
        <authorList>
            <person name="Goeker M."/>
        </authorList>
    </citation>
    <scope>NUCLEOTIDE SEQUENCE [LARGE SCALE GENOMIC DNA]</scope>
    <source>
        <strain evidence="1 2">DSM 103725</strain>
    </source>
</reference>